<accession>A0ABY1ZGG4</accession>
<protein>
    <recommendedName>
        <fullName evidence="2">Type II secretion system protein H</fullName>
    </recommendedName>
    <alternativeName>
        <fullName evidence="10">General secretion pathway protein H</fullName>
    </alternativeName>
</protein>
<evidence type="ECO:0000256" key="9">
    <source>
        <dbReference type="ARBA" id="ARBA00025772"/>
    </source>
</evidence>
<evidence type="ECO:0000256" key="10">
    <source>
        <dbReference type="ARBA" id="ARBA00030775"/>
    </source>
</evidence>
<organism evidence="12 13">
    <name type="scientific">Marinobacter halodurans</name>
    <dbReference type="NCBI Taxonomy" id="2528979"/>
    <lineage>
        <taxon>Bacteria</taxon>
        <taxon>Pseudomonadati</taxon>
        <taxon>Pseudomonadota</taxon>
        <taxon>Gammaproteobacteria</taxon>
        <taxon>Pseudomonadales</taxon>
        <taxon>Marinobacteraceae</taxon>
        <taxon>Marinobacter</taxon>
    </lineage>
</organism>
<evidence type="ECO:0000313" key="13">
    <source>
        <dbReference type="Proteomes" id="UP000313645"/>
    </source>
</evidence>
<evidence type="ECO:0000259" key="11">
    <source>
        <dbReference type="Pfam" id="PF12019"/>
    </source>
</evidence>
<comment type="similarity">
    <text evidence="9">Belongs to the GSP H family.</text>
</comment>
<keyword evidence="5" id="KW-0997">Cell inner membrane</keyword>
<dbReference type="InterPro" id="IPR012902">
    <property type="entry name" value="N_methyl_site"/>
</dbReference>
<evidence type="ECO:0000256" key="5">
    <source>
        <dbReference type="ARBA" id="ARBA00022519"/>
    </source>
</evidence>
<dbReference type="EMBL" id="SJDL01000032">
    <property type="protein sequence ID" value="TBW50995.1"/>
    <property type="molecule type" value="Genomic_DNA"/>
</dbReference>
<keyword evidence="7" id="KW-1133">Transmembrane helix</keyword>
<evidence type="ECO:0000256" key="7">
    <source>
        <dbReference type="ARBA" id="ARBA00022989"/>
    </source>
</evidence>
<keyword evidence="4" id="KW-0488">Methylation</keyword>
<evidence type="ECO:0000256" key="8">
    <source>
        <dbReference type="ARBA" id="ARBA00023136"/>
    </source>
</evidence>
<evidence type="ECO:0000256" key="1">
    <source>
        <dbReference type="ARBA" id="ARBA00004377"/>
    </source>
</evidence>
<evidence type="ECO:0000256" key="4">
    <source>
        <dbReference type="ARBA" id="ARBA00022481"/>
    </source>
</evidence>
<evidence type="ECO:0000256" key="6">
    <source>
        <dbReference type="ARBA" id="ARBA00022692"/>
    </source>
</evidence>
<proteinExistence type="inferred from homology"/>
<reference evidence="12 13" key="1">
    <citation type="submission" date="2019-02" db="EMBL/GenBank/DDBJ databases">
        <title>Marinobacter halodurans sp. nov., a marine bacterium isolated from sea tidal flat.</title>
        <authorList>
            <person name="Yoo Y."/>
            <person name="Lee D.W."/>
            <person name="Kim B.S."/>
            <person name="Kim J.-J."/>
        </authorList>
    </citation>
    <scope>NUCLEOTIDE SEQUENCE [LARGE SCALE GENOMIC DNA]</scope>
    <source>
        <strain evidence="12 13">YJ-S3-2</strain>
    </source>
</reference>
<dbReference type="SUPFAM" id="SSF54523">
    <property type="entry name" value="Pili subunits"/>
    <property type="match status" value="1"/>
</dbReference>
<dbReference type="NCBIfam" id="TIGR02532">
    <property type="entry name" value="IV_pilin_GFxxxE"/>
    <property type="match status" value="1"/>
</dbReference>
<evidence type="ECO:0000256" key="3">
    <source>
        <dbReference type="ARBA" id="ARBA00022475"/>
    </source>
</evidence>
<gene>
    <name evidence="12" type="ORF">EZI54_17560</name>
</gene>
<feature type="domain" description="General secretion pathway GspH" evidence="11">
    <location>
        <begin position="44"/>
        <end position="160"/>
    </location>
</feature>
<sequence>MRFKNGFTLIELLVTLALVGIIAGFAIPSFAQLIANNRMSSTSNVFIGALNYARTEAVKRGRTVEITAISSAGSANEWGGGWRVWVDQGSNGYDAGEEIRVYSDVSDKMTIDGPDALTTFGFRANGFVDPLPGGGAEYSFQLCDDRTGETGRIIRIHTSGRVRSDTITCG</sequence>
<keyword evidence="6" id="KW-0812">Transmembrane</keyword>
<dbReference type="Pfam" id="PF07963">
    <property type="entry name" value="N_methyl"/>
    <property type="match status" value="1"/>
</dbReference>
<dbReference type="Pfam" id="PF12019">
    <property type="entry name" value="GspH"/>
    <property type="match status" value="1"/>
</dbReference>
<dbReference type="Proteomes" id="UP000313645">
    <property type="component" value="Unassembled WGS sequence"/>
</dbReference>
<keyword evidence="8" id="KW-0472">Membrane</keyword>
<dbReference type="Gene3D" id="3.55.40.10">
    <property type="entry name" value="minor pseudopilin epsh domain"/>
    <property type="match status" value="1"/>
</dbReference>
<comment type="subcellular location">
    <subcellularLocation>
        <location evidence="1">Cell inner membrane</location>
        <topology evidence="1">Single-pass membrane protein</topology>
    </subcellularLocation>
</comment>
<comment type="caution">
    <text evidence="12">The sequence shown here is derived from an EMBL/GenBank/DDBJ whole genome shotgun (WGS) entry which is preliminary data.</text>
</comment>
<evidence type="ECO:0000256" key="2">
    <source>
        <dbReference type="ARBA" id="ARBA00021549"/>
    </source>
</evidence>
<keyword evidence="3" id="KW-1003">Cell membrane</keyword>
<dbReference type="RefSeq" id="WP_131483187.1">
    <property type="nucleotide sequence ID" value="NZ_SJDL01000032.1"/>
</dbReference>
<dbReference type="InterPro" id="IPR022346">
    <property type="entry name" value="T2SS_GspH"/>
</dbReference>
<dbReference type="InterPro" id="IPR045584">
    <property type="entry name" value="Pilin-like"/>
</dbReference>
<keyword evidence="13" id="KW-1185">Reference proteome</keyword>
<evidence type="ECO:0000313" key="12">
    <source>
        <dbReference type="EMBL" id="TBW50995.1"/>
    </source>
</evidence>
<name>A0ABY1ZGG4_9GAMM</name>